<keyword evidence="5" id="KW-0631">Potassium channel</keyword>
<feature type="compositionally biased region" description="Basic and acidic residues" evidence="13">
    <location>
        <begin position="103"/>
        <end position="118"/>
    </location>
</feature>
<dbReference type="Gene3D" id="1.10.287.70">
    <property type="match status" value="1"/>
</dbReference>
<dbReference type="InterPro" id="IPR002048">
    <property type="entry name" value="EF_hand_dom"/>
</dbReference>
<evidence type="ECO:0000313" key="19">
    <source>
        <dbReference type="Proteomes" id="UP001152797"/>
    </source>
</evidence>
<feature type="transmembrane region" description="Helical" evidence="14">
    <location>
        <begin position="372"/>
        <end position="391"/>
    </location>
</feature>
<dbReference type="PANTHER" id="PTHR11537:SF254">
    <property type="entry name" value="POTASSIUM VOLTAGE-GATED CHANNEL PROTEIN SHAB"/>
    <property type="match status" value="1"/>
</dbReference>
<evidence type="ECO:0000256" key="4">
    <source>
        <dbReference type="ARBA" id="ARBA00022692"/>
    </source>
</evidence>
<dbReference type="InterPro" id="IPR027359">
    <property type="entry name" value="Volt_channel_dom_sf"/>
</dbReference>
<keyword evidence="3" id="KW-0633">Potassium transport</keyword>
<comment type="caution">
    <text evidence="16">The sequence shown here is derived from an EMBL/GenBank/DDBJ whole genome shotgun (WGS) entry which is preliminary data.</text>
</comment>
<dbReference type="Pfam" id="PF13499">
    <property type="entry name" value="EF-hand_7"/>
    <property type="match status" value="1"/>
</dbReference>
<evidence type="ECO:0000256" key="10">
    <source>
        <dbReference type="ARBA" id="ARBA00023065"/>
    </source>
</evidence>
<dbReference type="GO" id="GO:0008076">
    <property type="term" value="C:voltage-gated potassium channel complex"/>
    <property type="evidence" value="ECO:0007669"/>
    <property type="project" value="InterPro"/>
</dbReference>
<dbReference type="PRINTS" id="PR00169">
    <property type="entry name" value="KCHANNEL"/>
</dbReference>
<keyword evidence="6" id="KW-0106">Calcium</keyword>
<evidence type="ECO:0000256" key="7">
    <source>
        <dbReference type="ARBA" id="ARBA00022882"/>
    </source>
</evidence>
<dbReference type="Pfam" id="PF00520">
    <property type="entry name" value="Ion_trans"/>
    <property type="match status" value="1"/>
</dbReference>
<dbReference type="InterPro" id="IPR028325">
    <property type="entry name" value="VG_K_chnl"/>
</dbReference>
<dbReference type="GO" id="GO:0005509">
    <property type="term" value="F:calcium ion binding"/>
    <property type="evidence" value="ECO:0007669"/>
    <property type="project" value="InterPro"/>
</dbReference>
<evidence type="ECO:0000313" key="18">
    <source>
        <dbReference type="EMBL" id="CAL4767723.1"/>
    </source>
</evidence>
<keyword evidence="19" id="KW-1185">Reference proteome</keyword>
<gene>
    <name evidence="16" type="ORF">C1SCF055_LOCUS8284</name>
</gene>
<feature type="compositionally biased region" description="Basic and acidic residues" evidence="13">
    <location>
        <begin position="159"/>
        <end position="168"/>
    </location>
</feature>
<feature type="domain" description="EF-hand" evidence="15">
    <location>
        <begin position="477"/>
        <end position="512"/>
    </location>
</feature>
<dbReference type="PROSITE" id="PS00018">
    <property type="entry name" value="EF_HAND_1"/>
    <property type="match status" value="1"/>
</dbReference>
<dbReference type="PANTHER" id="PTHR11537">
    <property type="entry name" value="VOLTAGE-GATED POTASSIUM CHANNEL"/>
    <property type="match status" value="1"/>
</dbReference>
<keyword evidence="9 14" id="KW-1133">Transmembrane helix</keyword>
<evidence type="ECO:0000256" key="9">
    <source>
        <dbReference type="ARBA" id="ARBA00022989"/>
    </source>
</evidence>
<comment type="subcellular location">
    <subcellularLocation>
        <location evidence="1">Membrane</location>
        <topology evidence="1">Multi-pass membrane protein</topology>
    </subcellularLocation>
</comment>
<dbReference type="PROSITE" id="PS50222">
    <property type="entry name" value="EF_HAND_2"/>
    <property type="match status" value="2"/>
</dbReference>
<dbReference type="InterPro" id="IPR011992">
    <property type="entry name" value="EF-hand-dom_pair"/>
</dbReference>
<feature type="transmembrane region" description="Helical" evidence="14">
    <location>
        <begin position="331"/>
        <end position="351"/>
    </location>
</feature>
<keyword evidence="10" id="KW-0406">Ion transport</keyword>
<evidence type="ECO:0000256" key="12">
    <source>
        <dbReference type="ARBA" id="ARBA00023303"/>
    </source>
</evidence>
<dbReference type="SMART" id="SM00054">
    <property type="entry name" value="EFh"/>
    <property type="match status" value="2"/>
</dbReference>
<dbReference type="OrthoDB" id="444540at2759"/>
<keyword evidence="4 14" id="KW-0812">Transmembrane</keyword>
<evidence type="ECO:0000313" key="16">
    <source>
        <dbReference type="EMBL" id="CAI3980411.1"/>
    </source>
</evidence>
<dbReference type="EMBL" id="CAMXCT010000557">
    <property type="protein sequence ID" value="CAI3980411.1"/>
    <property type="molecule type" value="Genomic_DNA"/>
</dbReference>
<dbReference type="EMBL" id="CAMXCT020000557">
    <property type="protein sequence ID" value="CAL1133786.1"/>
    <property type="molecule type" value="Genomic_DNA"/>
</dbReference>
<keyword evidence="12" id="KW-0407">Ion channel</keyword>
<dbReference type="Gene3D" id="1.10.238.10">
    <property type="entry name" value="EF-hand"/>
    <property type="match status" value="1"/>
</dbReference>
<organism evidence="16">
    <name type="scientific">Cladocopium goreaui</name>
    <dbReference type="NCBI Taxonomy" id="2562237"/>
    <lineage>
        <taxon>Eukaryota</taxon>
        <taxon>Sar</taxon>
        <taxon>Alveolata</taxon>
        <taxon>Dinophyceae</taxon>
        <taxon>Suessiales</taxon>
        <taxon>Symbiodiniaceae</taxon>
        <taxon>Cladocopium</taxon>
    </lineage>
</organism>
<protein>
    <submittedName>
        <fullName evidence="18">Potassium voltage-gated channel subfamily B member 2</fullName>
    </submittedName>
</protein>
<sequence>MDVSFSEHVDKLIAQLKAELVKHYEKDVAAPRAASKAEDSDDSEASRPAPLHLLSAQRHMKRLPSAKAPPMLPRRIFRSTSSTDSDEEAMWSPGKGELLTPKNCEEKPKLPDVPKDRFASAPDATPKILMVSQVPTTPQTLPLPNTIEQADSCSEAEPEEAKEIEKKSSGSSSSSSSSGSSASFASTSDGEGNGKAKDGFRKRRSDSSIPSFFKNEDRHSRIWQFMEDPDSSRAAFYFASVQNYFLTLTSLATISQASQDPLVPNILVVNLLQCVTEALLIVDCIAHWYVSQSFKAFMKSPYNIIDILAFLPLPLRIAVGVPTMPTMEQSPVAHFILVCFVPLIRMLKLVRRFQKLQLLLHVLSTVSDALKLLLYMVSIIVLLFSTVLYVVDDPDNVDSLSTAIYMSTVTVTTVGYGDVTPKTWPARIVSGCLCFISVLFMAMPLSVVGNAMSQTWSDRHRILLVTRARQRLKNWGVSAGDMPRLFKKFDADGNGELGMDEFVDLISRMKIGMKPSEASDLFLAFDTDGSGGIDEKEFMKALFPLDYRRMYRRASGVTFGA</sequence>
<name>A0A9P1BY60_9DINO</name>
<evidence type="ECO:0000256" key="5">
    <source>
        <dbReference type="ARBA" id="ARBA00022826"/>
    </source>
</evidence>
<dbReference type="AlphaFoldDB" id="A0A9P1BY60"/>
<keyword evidence="11 14" id="KW-0472">Membrane</keyword>
<dbReference type="SUPFAM" id="SSF47473">
    <property type="entry name" value="EF-hand"/>
    <property type="match status" value="1"/>
</dbReference>
<keyword evidence="2" id="KW-0813">Transport</keyword>
<dbReference type="GO" id="GO:0005249">
    <property type="term" value="F:voltage-gated potassium channel activity"/>
    <property type="evidence" value="ECO:0007669"/>
    <property type="project" value="InterPro"/>
</dbReference>
<feature type="region of interest" description="Disordered" evidence="13">
    <location>
        <begin position="150"/>
        <end position="212"/>
    </location>
</feature>
<evidence type="ECO:0000256" key="2">
    <source>
        <dbReference type="ARBA" id="ARBA00022448"/>
    </source>
</evidence>
<evidence type="ECO:0000256" key="14">
    <source>
        <dbReference type="SAM" id="Phobius"/>
    </source>
</evidence>
<dbReference type="InterPro" id="IPR005821">
    <property type="entry name" value="Ion_trans_dom"/>
</dbReference>
<evidence type="ECO:0000256" key="8">
    <source>
        <dbReference type="ARBA" id="ARBA00022958"/>
    </source>
</evidence>
<dbReference type="InterPro" id="IPR018247">
    <property type="entry name" value="EF_Hand_1_Ca_BS"/>
</dbReference>
<dbReference type="GO" id="GO:0001508">
    <property type="term" value="P:action potential"/>
    <property type="evidence" value="ECO:0007669"/>
    <property type="project" value="TreeGrafter"/>
</dbReference>
<proteinExistence type="predicted"/>
<dbReference type="Gene3D" id="1.20.120.350">
    <property type="entry name" value="Voltage-gated potassium channels. Chain C"/>
    <property type="match status" value="1"/>
</dbReference>
<evidence type="ECO:0000259" key="15">
    <source>
        <dbReference type="PROSITE" id="PS50222"/>
    </source>
</evidence>
<evidence type="ECO:0000256" key="11">
    <source>
        <dbReference type="ARBA" id="ARBA00023136"/>
    </source>
</evidence>
<feature type="region of interest" description="Disordered" evidence="13">
    <location>
        <begin position="26"/>
        <end position="127"/>
    </location>
</feature>
<reference evidence="17" key="2">
    <citation type="submission" date="2024-04" db="EMBL/GenBank/DDBJ databases">
        <authorList>
            <person name="Chen Y."/>
            <person name="Shah S."/>
            <person name="Dougan E. K."/>
            <person name="Thang M."/>
            <person name="Chan C."/>
        </authorList>
    </citation>
    <scope>NUCLEOTIDE SEQUENCE [LARGE SCALE GENOMIC DNA]</scope>
</reference>
<dbReference type="EMBL" id="CAMXCT030000557">
    <property type="protein sequence ID" value="CAL4767723.1"/>
    <property type="molecule type" value="Genomic_DNA"/>
</dbReference>
<evidence type="ECO:0000256" key="6">
    <source>
        <dbReference type="ARBA" id="ARBA00022837"/>
    </source>
</evidence>
<dbReference type="CDD" id="cd00051">
    <property type="entry name" value="EFh"/>
    <property type="match status" value="1"/>
</dbReference>
<evidence type="ECO:0000256" key="13">
    <source>
        <dbReference type="SAM" id="MobiDB-lite"/>
    </source>
</evidence>
<keyword evidence="8" id="KW-0630">Potassium</keyword>
<reference evidence="16" key="1">
    <citation type="submission" date="2022-10" db="EMBL/GenBank/DDBJ databases">
        <authorList>
            <person name="Chen Y."/>
            <person name="Dougan E. K."/>
            <person name="Chan C."/>
            <person name="Rhodes N."/>
            <person name="Thang M."/>
        </authorList>
    </citation>
    <scope>NUCLEOTIDE SEQUENCE</scope>
</reference>
<dbReference type="Proteomes" id="UP001152797">
    <property type="component" value="Unassembled WGS sequence"/>
</dbReference>
<feature type="transmembrane region" description="Helical" evidence="14">
    <location>
        <begin position="428"/>
        <end position="452"/>
    </location>
</feature>
<feature type="domain" description="EF-hand" evidence="15">
    <location>
        <begin position="513"/>
        <end position="548"/>
    </location>
</feature>
<keyword evidence="7" id="KW-0851">Voltage-gated channel</keyword>
<evidence type="ECO:0000313" key="17">
    <source>
        <dbReference type="EMBL" id="CAL1133786.1"/>
    </source>
</evidence>
<evidence type="ECO:0000256" key="3">
    <source>
        <dbReference type="ARBA" id="ARBA00022538"/>
    </source>
</evidence>
<accession>A0A9P1BY60</accession>
<feature type="compositionally biased region" description="Low complexity" evidence="13">
    <location>
        <begin position="169"/>
        <end position="190"/>
    </location>
</feature>
<dbReference type="SUPFAM" id="SSF81324">
    <property type="entry name" value="Voltage-gated potassium channels"/>
    <property type="match status" value="1"/>
</dbReference>
<evidence type="ECO:0000256" key="1">
    <source>
        <dbReference type="ARBA" id="ARBA00004141"/>
    </source>
</evidence>